<reference evidence="1 2" key="1">
    <citation type="submission" date="2018-11" db="EMBL/GenBank/DDBJ databases">
        <title>Genome sequence of Saitozyma podzolica DSM 27192.</title>
        <authorList>
            <person name="Aliyu H."/>
            <person name="Gorte O."/>
            <person name="Ochsenreither K."/>
        </authorList>
    </citation>
    <scope>NUCLEOTIDE SEQUENCE [LARGE SCALE GENOMIC DNA]</scope>
    <source>
        <strain evidence="1 2">DSM 27192</strain>
    </source>
</reference>
<dbReference type="AlphaFoldDB" id="A0A427YRG4"/>
<dbReference type="Proteomes" id="UP000279259">
    <property type="component" value="Unassembled WGS sequence"/>
</dbReference>
<name>A0A427YRG4_9TREE</name>
<accession>A0A427YRG4</accession>
<protein>
    <submittedName>
        <fullName evidence="1">Uncharacterized protein</fullName>
    </submittedName>
</protein>
<organism evidence="1 2">
    <name type="scientific">Saitozyma podzolica</name>
    <dbReference type="NCBI Taxonomy" id="1890683"/>
    <lineage>
        <taxon>Eukaryota</taxon>
        <taxon>Fungi</taxon>
        <taxon>Dikarya</taxon>
        <taxon>Basidiomycota</taxon>
        <taxon>Agaricomycotina</taxon>
        <taxon>Tremellomycetes</taxon>
        <taxon>Tremellales</taxon>
        <taxon>Trimorphomycetaceae</taxon>
        <taxon>Saitozyma</taxon>
    </lineage>
</organism>
<keyword evidence="2" id="KW-1185">Reference proteome</keyword>
<sequence>MGAGGSRDTVSNAEATSFHGQSPGILGIAEVSPTFFWTAWHVPENSSTTVSFQATLTTDGTIESRLKSGDVSTEVVMCLEELVATMLVTMNAEGFPKTVNVNTMIDNDYTGHFDRAPRNLIATNLDHEASRVCWLDPFTFARSFPDNTP</sequence>
<evidence type="ECO:0000313" key="2">
    <source>
        <dbReference type="Proteomes" id="UP000279259"/>
    </source>
</evidence>
<dbReference type="OrthoDB" id="10540019at2759"/>
<comment type="caution">
    <text evidence="1">The sequence shown here is derived from an EMBL/GenBank/DDBJ whole genome shotgun (WGS) entry which is preliminary data.</text>
</comment>
<gene>
    <name evidence="1" type="ORF">EHS25_006308</name>
</gene>
<dbReference type="EMBL" id="RSCD01000003">
    <property type="protein sequence ID" value="RSH93662.1"/>
    <property type="molecule type" value="Genomic_DNA"/>
</dbReference>
<evidence type="ECO:0000313" key="1">
    <source>
        <dbReference type="EMBL" id="RSH93662.1"/>
    </source>
</evidence>
<proteinExistence type="predicted"/>